<gene>
    <name evidence="11" type="ORF">GN244_ATG07549</name>
</gene>
<keyword evidence="5" id="KW-0812">Transmembrane</keyword>
<evidence type="ECO:0000313" key="11">
    <source>
        <dbReference type="EMBL" id="KAF4040354.1"/>
    </source>
</evidence>
<keyword evidence="11" id="KW-0328">Glycosyltransferase</keyword>
<evidence type="ECO:0000256" key="9">
    <source>
        <dbReference type="ARBA" id="ARBA00023136"/>
    </source>
</evidence>
<evidence type="ECO:0000256" key="5">
    <source>
        <dbReference type="ARBA" id="ARBA00022692"/>
    </source>
</evidence>
<keyword evidence="9" id="KW-0472">Membrane</keyword>
<reference evidence="11" key="1">
    <citation type="submission" date="2020-04" db="EMBL/GenBank/DDBJ databases">
        <title>Hybrid Assembly of Korean Phytophthora infestans isolates.</title>
        <authorList>
            <person name="Prokchorchik M."/>
            <person name="Lee Y."/>
            <person name="Seo J."/>
            <person name="Cho J.-H."/>
            <person name="Park Y.-E."/>
            <person name="Jang D.-C."/>
            <person name="Im J.-S."/>
            <person name="Choi J.-G."/>
            <person name="Park H.-J."/>
            <person name="Lee G.-B."/>
            <person name="Lee Y.-G."/>
            <person name="Hong S.-Y."/>
            <person name="Cho K."/>
            <person name="Sohn K.H."/>
        </authorList>
    </citation>
    <scope>NUCLEOTIDE SEQUENCE</scope>
    <source>
        <strain evidence="11">KR_1_A1</strain>
    </source>
</reference>
<dbReference type="InterPro" id="IPR029044">
    <property type="entry name" value="Nucleotide-diphossugar_trans"/>
</dbReference>
<dbReference type="GO" id="GO:0000139">
    <property type="term" value="C:Golgi membrane"/>
    <property type="evidence" value="ECO:0007669"/>
    <property type="project" value="UniProtKB-SubCell"/>
</dbReference>
<comment type="caution">
    <text evidence="11">The sequence shown here is derived from an EMBL/GenBank/DDBJ whole genome shotgun (WGS) entry which is preliminary data.</text>
</comment>
<dbReference type="SUPFAM" id="SSF53448">
    <property type="entry name" value="Nucleotide-diphospho-sugar transferases"/>
    <property type="match status" value="1"/>
</dbReference>
<dbReference type="AlphaFoldDB" id="A0A833W2Z0"/>
<evidence type="ECO:0000256" key="6">
    <source>
        <dbReference type="ARBA" id="ARBA00022968"/>
    </source>
</evidence>
<name>A0A833W2Z0_PHYIN</name>
<protein>
    <submittedName>
        <fullName evidence="11">Putative Mannosyltransferase</fullName>
    </submittedName>
</protein>
<dbReference type="Proteomes" id="UP000602510">
    <property type="component" value="Unassembled WGS sequence"/>
</dbReference>
<evidence type="ECO:0000256" key="10">
    <source>
        <dbReference type="ARBA" id="ARBA00037847"/>
    </source>
</evidence>
<evidence type="ECO:0000256" key="8">
    <source>
        <dbReference type="ARBA" id="ARBA00023034"/>
    </source>
</evidence>
<keyword evidence="6" id="KW-0735">Signal-anchor</keyword>
<dbReference type="GO" id="GO:0000026">
    <property type="term" value="F:alpha-1,2-mannosyltransferase activity"/>
    <property type="evidence" value="ECO:0007669"/>
    <property type="project" value="TreeGrafter"/>
</dbReference>
<dbReference type="PANTHER" id="PTHR31646:SF1">
    <property type="entry name" value="ALPHA-1,2-MANNOSYLTRANSFERASE MNN2"/>
    <property type="match status" value="1"/>
</dbReference>
<dbReference type="EMBL" id="WSZM01000149">
    <property type="protein sequence ID" value="KAF4040354.1"/>
    <property type="molecule type" value="Genomic_DNA"/>
</dbReference>
<dbReference type="Pfam" id="PF11051">
    <property type="entry name" value="Mannosyl_trans3"/>
    <property type="match status" value="1"/>
</dbReference>
<comment type="subcellular location">
    <subcellularLocation>
        <location evidence="10">Endomembrane system</location>
        <topology evidence="10">Single-pass membrane protein</topology>
    </subcellularLocation>
    <subcellularLocation>
        <location evidence="1">Golgi apparatus membrane</location>
    </subcellularLocation>
    <subcellularLocation>
        <location evidence="2">Membrane</location>
        <topology evidence="2">Single-pass type II membrane protein</topology>
    </subcellularLocation>
</comment>
<evidence type="ECO:0000256" key="7">
    <source>
        <dbReference type="ARBA" id="ARBA00022989"/>
    </source>
</evidence>
<sequence length="123" mass="13873">MWFLESKMGAAPLGYSRVLQSLVKDYGPVTLRGVTDDLVVGFTSKVYALAHSQLDHMLFLDADNAPVKDPTYLFDTPEFVETGSLFWPDFWTPANTIFNLKTQSLIWELVGTPFVDMFEQESG</sequence>
<proteinExistence type="inferred from homology"/>
<dbReference type="PANTHER" id="PTHR31646">
    <property type="entry name" value="ALPHA-1,2-MANNOSYLTRANSFERASE MNN2"/>
    <property type="match status" value="1"/>
</dbReference>
<organism evidence="11 12">
    <name type="scientific">Phytophthora infestans</name>
    <name type="common">Potato late blight agent</name>
    <name type="synonym">Botrytis infestans</name>
    <dbReference type="NCBI Taxonomy" id="4787"/>
    <lineage>
        <taxon>Eukaryota</taxon>
        <taxon>Sar</taxon>
        <taxon>Stramenopiles</taxon>
        <taxon>Oomycota</taxon>
        <taxon>Peronosporomycetes</taxon>
        <taxon>Peronosporales</taxon>
        <taxon>Peronosporaceae</taxon>
        <taxon>Phytophthora</taxon>
    </lineage>
</organism>
<accession>A0A833W2Z0</accession>
<keyword evidence="7" id="KW-1133">Transmembrane helix</keyword>
<keyword evidence="8" id="KW-0333">Golgi apparatus</keyword>
<dbReference type="InterPro" id="IPR022751">
    <property type="entry name" value="Alpha_mannosyltransferase"/>
</dbReference>
<evidence type="ECO:0000313" key="12">
    <source>
        <dbReference type="Proteomes" id="UP000602510"/>
    </source>
</evidence>
<evidence type="ECO:0000256" key="3">
    <source>
        <dbReference type="ARBA" id="ARBA00009105"/>
    </source>
</evidence>
<dbReference type="GO" id="GO:0046354">
    <property type="term" value="P:mannan biosynthetic process"/>
    <property type="evidence" value="ECO:0007669"/>
    <property type="project" value="TreeGrafter"/>
</dbReference>
<keyword evidence="12" id="KW-1185">Reference proteome</keyword>
<comment type="similarity">
    <text evidence="3">Belongs to the MNN1/MNT family.</text>
</comment>
<evidence type="ECO:0000256" key="1">
    <source>
        <dbReference type="ARBA" id="ARBA00004394"/>
    </source>
</evidence>
<evidence type="ECO:0000256" key="4">
    <source>
        <dbReference type="ARBA" id="ARBA00022679"/>
    </source>
</evidence>
<evidence type="ECO:0000256" key="2">
    <source>
        <dbReference type="ARBA" id="ARBA00004606"/>
    </source>
</evidence>
<keyword evidence="4 11" id="KW-0808">Transferase</keyword>